<keyword evidence="1" id="KW-1133">Transmembrane helix</keyword>
<reference evidence="2 3" key="1">
    <citation type="submission" date="2015-01" db="EMBL/GenBank/DDBJ databases">
        <title>The Genome Sequence of Rhinocladiella mackenzie CBS 650.93.</title>
        <authorList>
            <consortium name="The Broad Institute Genomics Platform"/>
            <person name="Cuomo C."/>
            <person name="de Hoog S."/>
            <person name="Gorbushina A."/>
            <person name="Stielow B."/>
            <person name="Teixiera M."/>
            <person name="Abouelleil A."/>
            <person name="Chapman S.B."/>
            <person name="Priest M."/>
            <person name="Young S.K."/>
            <person name="Wortman J."/>
            <person name="Nusbaum C."/>
            <person name="Birren B."/>
        </authorList>
    </citation>
    <scope>NUCLEOTIDE SEQUENCE [LARGE SCALE GENOMIC DNA]</scope>
    <source>
        <strain evidence="2 3">CBS 650.93</strain>
    </source>
</reference>
<keyword evidence="3" id="KW-1185">Reference proteome</keyword>
<dbReference type="EMBL" id="KN847475">
    <property type="protein sequence ID" value="KIX09186.1"/>
    <property type="molecule type" value="Genomic_DNA"/>
</dbReference>
<dbReference type="HOGENOM" id="CLU_502469_0_0_1"/>
<feature type="transmembrane region" description="Helical" evidence="1">
    <location>
        <begin position="370"/>
        <end position="393"/>
    </location>
</feature>
<dbReference type="VEuPathDB" id="FungiDB:Z518_00265"/>
<accession>A0A0D2J0J2</accession>
<keyword evidence="1" id="KW-0812">Transmembrane</keyword>
<evidence type="ECO:0000313" key="2">
    <source>
        <dbReference type="EMBL" id="KIX09186.1"/>
    </source>
</evidence>
<sequence length="546" mass="60641">MNSVLLTPASAGQAKDPKSPWIQVTDIPFSLTPATVQASIRENDDPAVKLSQLPDISPKSIRVFDICTNAGGARPVGLLLQQHLRRWFTKIKFMPLVHSPRLQSHLFDRYQSLASDPTFLNALWDENREGLDVGIALQLPCTQMSKQYKPLNLGHSFTYLVCGLSKADELAIIYRRPTFFSGPMRAADGLGSLFPSSQWSQRVPSVGFSRQQLVKLIILEHIRLHVRKLREICRATFPSTKMNLLYRGSGNTAATIERLRHSFEFCRHVKEFSEMVEFVIQSFEADIADTAPASLLCYLVSIRHEYTQLESLANANHERYKLAWDMYKDNLNVNESRDVKGLTVLAAVFLPLSLSSSILAMSTRLADLNILLYDFVGVFFILSSIAIVLYVFIRGIGALARNGRYRVTHKQVKMEEHMDTMGRLIPDTSTTIYSSPRWKSFVVSTILMVTLTWLTVTVSFIVGMVGDHGMGVTMLKYTAFTMAGIIGVTVILIVAGVFTVKVIGRGLSPVEVIPGGAKGLIAGSGTGADIMIQPQGYEMEDLSILT</sequence>
<dbReference type="RefSeq" id="XP_013276322.1">
    <property type="nucleotide sequence ID" value="XM_013420868.1"/>
</dbReference>
<dbReference type="GeneID" id="25288336"/>
<dbReference type="Proteomes" id="UP000053617">
    <property type="component" value="Unassembled WGS sequence"/>
</dbReference>
<feature type="transmembrane region" description="Helical" evidence="1">
    <location>
        <begin position="441"/>
        <end position="465"/>
    </location>
</feature>
<dbReference type="AlphaFoldDB" id="A0A0D2J0J2"/>
<name>A0A0D2J0J2_9EURO</name>
<proteinExistence type="predicted"/>
<organism evidence="2 3">
    <name type="scientific">Rhinocladiella mackenziei CBS 650.93</name>
    <dbReference type="NCBI Taxonomy" id="1442369"/>
    <lineage>
        <taxon>Eukaryota</taxon>
        <taxon>Fungi</taxon>
        <taxon>Dikarya</taxon>
        <taxon>Ascomycota</taxon>
        <taxon>Pezizomycotina</taxon>
        <taxon>Eurotiomycetes</taxon>
        <taxon>Chaetothyriomycetidae</taxon>
        <taxon>Chaetothyriales</taxon>
        <taxon>Herpotrichiellaceae</taxon>
        <taxon>Rhinocladiella</taxon>
    </lineage>
</organism>
<feature type="transmembrane region" description="Helical" evidence="1">
    <location>
        <begin position="477"/>
        <end position="500"/>
    </location>
</feature>
<gene>
    <name evidence="2" type="ORF">Z518_00265</name>
</gene>
<dbReference type="OrthoDB" id="3231000at2759"/>
<protein>
    <submittedName>
        <fullName evidence="2">Rhinocladiella mackenziei CBS 650.93 unplaced genomic scaffold supercont1.1, whole genome shotgun sequence</fullName>
    </submittedName>
</protein>
<evidence type="ECO:0000313" key="3">
    <source>
        <dbReference type="Proteomes" id="UP000053617"/>
    </source>
</evidence>
<evidence type="ECO:0000256" key="1">
    <source>
        <dbReference type="SAM" id="Phobius"/>
    </source>
</evidence>
<dbReference type="Gene3D" id="1.20.58.340">
    <property type="entry name" value="Magnesium transport protein CorA, transmembrane region"/>
    <property type="match status" value="1"/>
</dbReference>
<keyword evidence="1" id="KW-0472">Membrane</keyword>
<dbReference type="STRING" id="1442369.A0A0D2J0J2"/>